<dbReference type="EMBL" id="JAHRHY010000008">
    <property type="protein sequence ID" value="KAG9067393.1"/>
    <property type="molecule type" value="Genomic_DNA"/>
</dbReference>
<feature type="compositionally biased region" description="Low complexity" evidence="6">
    <location>
        <begin position="64"/>
        <end position="88"/>
    </location>
</feature>
<dbReference type="InterPro" id="IPR001503">
    <property type="entry name" value="Glyco_trans_10"/>
</dbReference>
<keyword evidence="5" id="KW-1133">Transmembrane helix</keyword>
<feature type="transmembrane region" description="Helical" evidence="5">
    <location>
        <begin position="12"/>
        <end position="31"/>
    </location>
</feature>
<keyword evidence="5" id="KW-0812">Transmembrane</keyword>
<dbReference type="Gene3D" id="3.40.50.11660">
    <property type="entry name" value="Glycosyl transferase family 10, C-terminal domain"/>
    <property type="match status" value="1"/>
</dbReference>
<name>A0A9P7XWA5_9FUNG</name>
<comment type="subcellular location">
    <subcellularLocation>
        <location evidence="5">Golgi apparatus</location>
        <location evidence="5">Golgi stack membrane</location>
        <topology evidence="5">Single-pass type II membrane protein</topology>
    </subcellularLocation>
</comment>
<evidence type="ECO:0000256" key="4">
    <source>
        <dbReference type="ARBA" id="ARBA00022679"/>
    </source>
</evidence>
<keyword evidence="9" id="KW-1185">Reference proteome</keyword>
<keyword evidence="5" id="KW-0472">Membrane</keyword>
<evidence type="ECO:0000256" key="6">
    <source>
        <dbReference type="SAM" id="MobiDB-lite"/>
    </source>
</evidence>
<accession>A0A9P7XWA5</accession>
<evidence type="ECO:0000313" key="9">
    <source>
        <dbReference type="Proteomes" id="UP000707451"/>
    </source>
</evidence>
<dbReference type="SUPFAM" id="SSF53756">
    <property type="entry name" value="UDP-Glycosyltransferase/glycogen phosphorylase"/>
    <property type="match status" value="1"/>
</dbReference>
<dbReference type="Proteomes" id="UP000707451">
    <property type="component" value="Unassembled WGS sequence"/>
</dbReference>
<dbReference type="InterPro" id="IPR038577">
    <property type="entry name" value="GT10-like_C_sf"/>
</dbReference>
<sequence length="502" mass="56626">MPDERRFSKRQVITYSTLAIILVLMTLQLYASHLHKTSAYIPQDGLPSTTQDEASLSPPLQESAPPTTETTPAPPATETTPAPPATETIPSLEPDQAHSPFSTPKDLESYCSSYPAPRHPRGILVSDRTKDDGPLKIFFWQHITWGNIYDLDWKKETKTLCPIATELQPFFDHFKIVQAKDANLNWPTGFAPCWFWNTPRSAMMNSTTGTCKTPTNGDLEYDITTNYTDIASADIVLVAYPYFMDNARAPYFESQLLPPRIAHQKWVLHFYDESIGFYPHVALQTFIQQFDLTMGSPPQLMDIPHPTYPISHAMALEYANVQVTYPFDRTPENYIAFVVSNCGARNERQVLIDKLIADAGGHSYGGCSHNKDIPEELQGREKGQWQDKKHKVLADYPFGLAAENSNCLGYVTEKFYDVLASGAIPIYMGAPDIADFVPEGSYINVKDFATYDDLIHHMKTVDRAPFYEWKNIVKKDVTKFCKSCLAEPMNLPCSIVENVHFI</sequence>
<protein>
    <recommendedName>
        <fullName evidence="5">Fucosyltransferase</fullName>
        <ecNumber evidence="5">2.4.1.-</ecNumber>
    </recommendedName>
</protein>
<dbReference type="InterPro" id="IPR055270">
    <property type="entry name" value="Glyco_tran_10_C"/>
</dbReference>
<proteinExistence type="inferred from homology"/>
<dbReference type="PANTHER" id="PTHR11929">
    <property type="entry name" value="ALPHA- 1,3 -FUCOSYLTRANSFERASE"/>
    <property type="match status" value="1"/>
</dbReference>
<dbReference type="GO" id="GO:0046920">
    <property type="term" value="F:alpha-(1-&gt;3)-fucosyltransferase activity"/>
    <property type="evidence" value="ECO:0007669"/>
    <property type="project" value="TreeGrafter"/>
</dbReference>
<evidence type="ECO:0000256" key="3">
    <source>
        <dbReference type="ARBA" id="ARBA00022676"/>
    </source>
</evidence>
<evidence type="ECO:0000256" key="1">
    <source>
        <dbReference type="ARBA" id="ARBA00004922"/>
    </source>
</evidence>
<comment type="caution">
    <text evidence="8">The sequence shown here is derived from an EMBL/GenBank/DDBJ whole genome shotgun (WGS) entry which is preliminary data.</text>
</comment>
<evidence type="ECO:0000313" key="8">
    <source>
        <dbReference type="EMBL" id="KAG9067393.1"/>
    </source>
</evidence>
<keyword evidence="4 5" id="KW-0808">Transferase</keyword>
<reference evidence="8" key="1">
    <citation type="submission" date="2021-06" db="EMBL/GenBank/DDBJ databases">
        <title>Genome Sequence of Mortierella hyaline Strain SCG-10, a Cold-Adapted, Nitrate-Reducing Fungus Isolated from Soil in Minnesota, USA.</title>
        <authorList>
            <person name="Aldossari N."/>
        </authorList>
    </citation>
    <scope>NUCLEOTIDE SEQUENCE</scope>
    <source>
        <strain evidence="8">SCG-10</strain>
    </source>
</reference>
<feature type="region of interest" description="Disordered" evidence="6">
    <location>
        <begin position="44"/>
        <end position="107"/>
    </location>
</feature>
<feature type="compositionally biased region" description="Polar residues" evidence="6">
    <location>
        <begin position="46"/>
        <end position="60"/>
    </location>
</feature>
<dbReference type="PANTHER" id="PTHR11929:SF194">
    <property type="entry name" value="ALPHA-(1,3)-FUCOSYLTRANSFERASE 10"/>
    <property type="match status" value="1"/>
</dbReference>
<comment type="pathway">
    <text evidence="1">Protein modification; protein glycosylation.</text>
</comment>
<dbReference type="OrthoDB" id="427096at2759"/>
<dbReference type="GO" id="GO:0032580">
    <property type="term" value="C:Golgi cisterna membrane"/>
    <property type="evidence" value="ECO:0007669"/>
    <property type="project" value="UniProtKB-SubCell"/>
</dbReference>
<evidence type="ECO:0000259" key="7">
    <source>
        <dbReference type="Pfam" id="PF00852"/>
    </source>
</evidence>
<gene>
    <name evidence="8" type="primary">A4LEA_1</name>
    <name evidence="8" type="ORF">KI688_012176</name>
</gene>
<keyword evidence="3 5" id="KW-0328">Glycosyltransferase</keyword>
<comment type="similarity">
    <text evidence="2 5">Belongs to the glycosyltransferase 10 family.</text>
</comment>
<dbReference type="Pfam" id="PF00852">
    <property type="entry name" value="Glyco_transf_10"/>
    <property type="match status" value="1"/>
</dbReference>
<feature type="domain" description="Fucosyltransferase C-terminal" evidence="7">
    <location>
        <begin position="333"/>
        <end position="484"/>
    </location>
</feature>
<evidence type="ECO:0000256" key="5">
    <source>
        <dbReference type="RuleBase" id="RU003832"/>
    </source>
</evidence>
<dbReference type="AlphaFoldDB" id="A0A9P7XWA5"/>
<evidence type="ECO:0000256" key="2">
    <source>
        <dbReference type="ARBA" id="ARBA00008919"/>
    </source>
</evidence>
<keyword evidence="5" id="KW-0333">Golgi apparatus</keyword>
<organism evidence="8 9">
    <name type="scientific">Linnemannia hyalina</name>
    <dbReference type="NCBI Taxonomy" id="64524"/>
    <lineage>
        <taxon>Eukaryota</taxon>
        <taxon>Fungi</taxon>
        <taxon>Fungi incertae sedis</taxon>
        <taxon>Mucoromycota</taxon>
        <taxon>Mortierellomycotina</taxon>
        <taxon>Mortierellomycetes</taxon>
        <taxon>Mortierellales</taxon>
        <taxon>Mortierellaceae</taxon>
        <taxon>Linnemannia</taxon>
    </lineage>
</organism>
<dbReference type="EC" id="2.4.1.-" evidence="5"/>